<reference evidence="1" key="1">
    <citation type="submission" date="2015-05" db="UniProtKB">
        <authorList>
            <consortium name="EnsemblMetazoa"/>
        </authorList>
    </citation>
    <scope>IDENTIFICATION</scope>
</reference>
<proteinExistence type="predicted"/>
<dbReference type="Proteomes" id="UP000015103">
    <property type="component" value="Unassembled WGS sequence"/>
</dbReference>
<dbReference type="AlphaFoldDB" id="T1H7P6"/>
<sequence>MSNGIRSKQTLKQFISVSNKFKNLLNSIEYSSHSIGHEEDYVKSYLSFREKLVIHIAWDTLYIKRKKNALENDEETRV</sequence>
<organism evidence="1 2">
    <name type="scientific">Rhodnius prolixus</name>
    <name type="common">Triatomid bug</name>
    <dbReference type="NCBI Taxonomy" id="13249"/>
    <lineage>
        <taxon>Eukaryota</taxon>
        <taxon>Metazoa</taxon>
        <taxon>Ecdysozoa</taxon>
        <taxon>Arthropoda</taxon>
        <taxon>Hexapoda</taxon>
        <taxon>Insecta</taxon>
        <taxon>Pterygota</taxon>
        <taxon>Neoptera</taxon>
        <taxon>Paraneoptera</taxon>
        <taxon>Hemiptera</taxon>
        <taxon>Heteroptera</taxon>
        <taxon>Panheteroptera</taxon>
        <taxon>Cimicomorpha</taxon>
        <taxon>Reduviidae</taxon>
        <taxon>Triatominae</taxon>
        <taxon>Rhodnius</taxon>
    </lineage>
</organism>
<evidence type="ECO:0000313" key="1">
    <source>
        <dbReference type="EnsemblMetazoa" id="RPRC000024-PA"/>
    </source>
</evidence>
<name>T1H7P6_RHOPR</name>
<protein>
    <submittedName>
        <fullName evidence="1">Uncharacterized protein</fullName>
    </submittedName>
</protein>
<dbReference type="InParanoid" id="T1H7P6"/>
<dbReference type="HOGENOM" id="CLU_2625062_0_0_1"/>
<dbReference type="EnsemblMetazoa" id="RPRC000024-RA">
    <property type="protein sequence ID" value="RPRC000024-PA"/>
    <property type="gene ID" value="RPRC000024"/>
</dbReference>
<dbReference type="VEuPathDB" id="VectorBase:RPRC000024"/>
<accession>T1H7P6</accession>
<evidence type="ECO:0000313" key="2">
    <source>
        <dbReference type="Proteomes" id="UP000015103"/>
    </source>
</evidence>
<keyword evidence="2" id="KW-1185">Reference proteome</keyword>
<dbReference type="EMBL" id="ACPB03013628">
    <property type="status" value="NOT_ANNOTATED_CDS"/>
    <property type="molecule type" value="Genomic_DNA"/>
</dbReference>